<reference evidence="1 2" key="1">
    <citation type="submission" date="2023-09" db="EMBL/GenBank/DDBJ databases">
        <authorList>
            <person name="Astacio K.C."/>
            <person name="Barreto J.C."/>
            <person name="Colon C.A."/>
            <person name="Dejesus A.I."/>
            <person name="Gragirenes D.A."/>
            <person name="Navarro A."/>
            <person name="Negron R.A."/>
            <person name="Nunez P.S."/>
            <person name="Ortiz C.A."/>
            <person name="Ortiz A.Y."/>
            <person name="Roman V.A."/>
            <person name="Sanchez M.A."/>
            <person name="Serrano K.M."/>
            <person name="Klyczek K."/>
            <person name="Ko C."/>
            <person name="Russell D.A."/>
            <person name="Jacobs-Sera D."/>
            <person name="Hatfull G.F."/>
        </authorList>
    </citation>
    <scope>NUCLEOTIDE SEQUENCE [LARGE SCALE GENOMIC DNA]</scope>
</reference>
<keyword evidence="2" id="KW-1185">Reference proteome</keyword>
<dbReference type="EMBL" id="OR613467">
    <property type="protein sequence ID" value="WNT44353.1"/>
    <property type="molecule type" value="Genomic_DNA"/>
</dbReference>
<proteinExistence type="predicted"/>
<organism evidence="1 2">
    <name type="scientific">Microbacterium phage Mabodamaca</name>
    <dbReference type="NCBI Taxonomy" id="3078574"/>
    <lineage>
        <taxon>Viruses</taxon>
        <taxon>Duplodnaviria</taxon>
        <taxon>Heunggongvirae</taxon>
        <taxon>Uroviricota</taxon>
        <taxon>Caudoviricetes</taxon>
        <taxon>Casidaviridae</taxon>
        <taxon>Mabodamacavirus</taxon>
        <taxon>Mabodamacavirus mabodamaca</taxon>
    </lineage>
</organism>
<gene>
    <name evidence="1" type="primary">35</name>
    <name evidence="1" type="ORF">SEA_MABODAMACA_35</name>
</gene>
<name>A0AA96NAT3_9CAUD</name>
<dbReference type="Proteomes" id="UP001305869">
    <property type="component" value="Segment"/>
</dbReference>
<evidence type="ECO:0000313" key="2">
    <source>
        <dbReference type="Proteomes" id="UP001305869"/>
    </source>
</evidence>
<protein>
    <submittedName>
        <fullName evidence="1">Uncharacterized protein</fullName>
    </submittedName>
</protein>
<sequence length="78" mass="8909">MAINRTQRIILLALNALGKHVYAGQETPAERAIRRRSDRLDKAIAIPGQARHKRRAVELATKSIARAERRRTLKEVTR</sequence>
<accession>A0AA96NAT3</accession>
<evidence type="ECO:0000313" key="1">
    <source>
        <dbReference type="EMBL" id="WNT44353.1"/>
    </source>
</evidence>